<dbReference type="InterPro" id="IPR001214">
    <property type="entry name" value="SET_dom"/>
</dbReference>
<dbReference type="PANTHER" id="PTHR12197">
    <property type="entry name" value="HISTONE-LYSINE N-METHYLTRANSFERASE SMYD"/>
    <property type="match status" value="1"/>
</dbReference>
<dbReference type="PANTHER" id="PTHR12197:SF251">
    <property type="entry name" value="EG:BACR7C10.4 PROTEIN"/>
    <property type="match status" value="1"/>
</dbReference>
<dbReference type="PROSITE" id="PS50280">
    <property type="entry name" value="SET"/>
    <property type="match status" value="1"/>
</dbReference>
<dbReference type="OrthoDB" id="5945798at2759"/>
<evidence type="ECO:0000313" key="2">
    <source>
        <dbReference type="EMBL" id="KAF5365330.1"/>
    </source>
</evidence>
<comment type="caution">
    <text evidence="2">The sequence shown here is derived from an EMBL/GenBank/DDBJ whole genome shotgun (WGS) entry which is preliminary data.</text>
</comment>
<organism evidence="2 3">
    <name type="scientific">Tetrapyrgos nigripes</name>
    <dbReference type="NCBI Taxonomy" id="182062"/>
    <lineage>
        <taxon>Eukaryota</taxon>
        <taxon>Fungi</taxon>
        <taxon>Dikarya</taxon>
        <taxon>Basidiomycota</taxon>
        <taxon>Agaricomycotina</taxon>
        <taxon>Agaricomycetes</taxon>
        <taxon>Agaricomycetidae</taxon>
        <taxon>Agaricales</taxon>
        <taxon>Marasmiineae</taxon>
        <taxon>Marasmiaceae</taxon>
        <taxon>Tetrapyrgos</taxon>
    </lineage>
</organism>
<sequence>MLDRLPKERQKAYRELWDCHTNDGTGTLNGVVRTNGFTINDYAELQKLGEDYPERRRYYKGVSDKLSCMNHSCRPNASLDYDSPTFSLHIRASRDTKKDKEITVCYISGLLEPASTLHEQTRRYYRFTCSCETCSNAAPSQQIKEMAKFIKLKSVGTTPARNVDTEDEKALHCMVDL</sequence>
<dbReference type="SUPFAM" id="SSF82199">
    <property type="entry name" value="SET domain"/>
    <property type="match status" value="1"/>
</dbReference>
<feature type="domain" description="SET" evidence="1">
    <location>
        <begin position="1"/>
        <end position="107"/>
    </location>
</feature>
<dbReference type="Pfam" id="PF00856">
    <property type="entry name" value="SET"/>
    <property type="match status" value="1"/>
</dbReference>
<name>A0A8H5LPN3_9AGAR</name>
<dbReference type="InterPro" id="IPR046341">
    <property type="entry name" value="SET_dom_sf"/>
</dbReference>
<accession>A0A8H5LPN3</accession>
<dbReference type="EMBL" id="JAACJM010000028">
    <property type="protein sequence ID" value="KAF5365330.1"/>
    <property type="molecule type" value="Genomic_DNA"/>
</dbReference>
<reference evidence="2 3" key="1">
    <citation type="journal article" date="2020" name="ISME J.">
        <title>Uncovering the hidden diversity of litter-decomposition mechanisms in mushroom-forming fungi.</title>
        <authorList>
            <person name="Floudas D."/>
            <person name="Bentzer J."/>
            <person name="Ahren D."/>
            <person name="Johansson T."/>
            <person name="Persson P."/>
            <person name="Tunlid A."/>
        </authorList>
    </citation>
    <scope>NUCLEOTIDE SEQUENCE [LARGE SCALE GENOMIC DNA]</scope>
    <source>
        <strain evidence="2 3">CBS 291.85</strain>
    </source>
</reference>
<dbReference type="AlphaFoldDB" id="A0A8H5LPN3"/>
<gene>
    <name evidence="2" type="ORF">D9758_005413</name>
</gene>
<proteinExistence type="predicted"/>
<dbReference type="Gene3D" id="2.170.270.10">
    <property type="entry name" value="SET domain"/>
    <property type="match status" value="1"/>
</dbReference>
<dbReference type="GO" id="GO:0005634">
    <property type="term" value="C:nucleus"/>
    <property type="evidence" value="ECO:0007669"/>
    <property type="project" value="TreeGrafter"/>
</dbReference>
<keyword evidence="3" id="KW-1185">Reference proteome</keyword>
<dbReference type="InterPro" id="IPR050869">
    <property type="entry name" value="H3K4_H4K5_MeTrfase"/>
</dbReference>
<evidence type="ECO:0000259" key="1">
    <source>
        <dbReference type="PROSITE" id="PS50280"/>
    </source>
</evidence>
<dbReference type="Proteomes" id="UP000559256">
    <property type="component" value="Unassembled WGS sequence"/>
</dbReference>
<protein>
    <recommendedName>
        <fullName evidence="1">SET domain-containing protein</fullName>
    </recommendedName>
</protein>
<evidence type="ECO:0000313" key="3">
    <source>
        <dbReference type="Proteomes" id="UP000559256"/>
    </source>
</evidence>